<evidence type="ECO:0000313" key="1">
    <source>
        <dbReference type="EMBL" id="KAG0583981.1"/>
    </source>
</evidence>
<proteinExistence type="predicted"/>
<sequence>MRCHITRAEVRRTATQDVASICRRRVSVCSLETSLIHRPSDASSTHHELRKRRSEADPELVPDRCRLYSMPVTRSSPDYLTRPLLVLQIVSKLLHRSSTWYR</sequence>
<name>A0A8T0IM91_CERPU</name>
<organism evidence="1 2">
    <name type="scientific">Ceratodon purpureus</name>
    <name type="common">Fire moss</name>
    <name type="synonym">Dicranum purpureum</name>
    <dbReference type="NCBI Taxonomy" id="3225"/>
    <lineage>
        <taxon>Eukaryota</taxon>
        <taxon>Viridiplantae</taxon>
        <taxon>Streptophyta</taxon>
        <taxon>Embryophyta</taxon>
        <taxon>Bryophyta</taxon>
        <taxon>Bryophytina</taxon>
        <taxon>Bryopsida</taxon>
        <taxon>Dicranidae</taxon>
        <taxon>Pseudoditrichales</taxon>
        <taxon>Ditrichaceae</taxon>
        <taxon>Ceratodon</taxon>
    </lineage>
</organism>
<comment type="caution">
    <text evidence="1">The sequence shown here is derived from an EMBL/GenBank/DDBJ whole genome shotgun (WGS) entry which is preliminary data.</text>
</comment>
<reference evidence="1" key="1">
    <citation type="submission" date="2020-06" db="EMBL/GenBank/DDBJ databases">
        <title>WGS assembly of Ceratodon purpureus strain R40.</title>
        <authorList>
            <person name="Carey S.B."/>
            <person name="Jenkins J."/>
            <person name="Shu S."/>
            <person name="Lovell J.T."/>
            <person name="Sreedasyam A."/>
            <person name="Maumus F."/>
            <person name="Tiley G.P."/>
            <person name="Fernandez-Pozo N."/>
            <person name="Barry K."/>
            <person name="Chen C."/>
            <person name="Wang M."/>
            <person name="Lipzen A."/>
            <person name="Daum C."/>
            <person name="Saski C.A."/>
            <person name="Payton A.C."/>
            <person name="Mcbreen J.C."/>
            <person name="Conrad R.E."/>
            <person name="Kollar L.M."/>
            <person name="Olsson S."/>
            <person name="Huttunen S."/>
            <person name="Landis J.B."/>
            <person name="Wickett N.J."/>
            <person name="Johnson M.G."/>
            <person name="Rensing S.A."/>
            <person name="Grimwood J."/>
            <person name="Schmutz J."/>
            <person name="Mcdaniel S.F."/>
        </authorList>
    </citation>
    <scope>NUCLEOTIDE SEQUENCE</scope>
    <source>
        <strain evidence="1">R40</strain>
    </source>
</reference>
<accession>A0A8T0IM91</accession>
<keyword evidence="2" id="KW-1185">Reference proteome</keyword>
<protein>
    <submittedName>
        <fullName evidence="1">Uncharacterized protein</fullName>
    </submittedName>
</protein>
<dbReference type="AlphaFoldDB" id="A0A8T0IM91"/>
<dbReference type="Proteomes" id="UP000822688">
    <property type="component" value="Chromosome 3"/>
</dbReference>
<evidence type="ECO:0000313" key="2">
    <source>
        <dbReference type="Proteomes" id="UP000822688"/>
    </source>
</evidence>
<gene>
    <name evidence="1" type="ORF">KC19_3G177000</name>
</gene>
<dbReference type="EMBL" id="CM026423">
    <property type="protein sequence ID" value="KAG0583981.1"/>
    <property type="molecule type" value="Genomic_DNA"/>
</dbReference>